<feature type="domain" description="Response regulatory" evidence="3">
    <location>
        <begin position="3"/>
        <end position="119"/>
    </location>
</feature>
<dbReference type="Gene3D" id="3.40.50.2300">
    <property type="match status" value="1"/>
</dbReference>
<dbReference type="InterPro" id="IPR050595">
    <property type="entry name" value="Bact_response_regulator"/>
</dbReference>
<dbReference type="SMART" id="SM00448">
    <property type="entry name" value="REC"/>
    <property type="match status" value="1"/>
</dbReference>
<reference evidence="4 5" key="1">
    <citation type="submission" date="2023-07" db="EMBL/GenBank/DDBJ databases">
        <title>Genomic Encyclopedia of Type Strains, Phase IV (KMG-IV): sequencing the most valuable type-strain genomes for metagenomic binning, comparative biology and taxonomic classification.</title>
        <authorList>
            <person name="Goeker M."/>
        </authorList>
    </citation>
    <scope>NUCLEOTIDE SEQUENCE [LARGE SCALE GENOMIC DNA]</scope>
    <source>
        <strain evidence="4 5">DSM 19922</strain>
    </source>
</reference>
<dbReference type="PANTHER" id="PTHR44591">
    <property type="entry name" value="STRESS RESPONSE REGULATOR PROTEIN 1"/>
    <property type="match status" value="1"/>
</dbReference>
<keyword evidence="1 2" id="KW-0597">Phosphoprotein</keyword>
<dbReference type="CDD" id="cd17574">
    <property type="entry name" value="REC_OmpR"/>
    <property type="match status" value="1"/>
</dbReference>
<proteinExistence type="predicted"/>
<evidence type="ECO:0000313" key="4">
    <source>
        <dbReference type="EMBL" id="MDQ0533500.1"/>
    </source>
</evidence>
<accession>A0ABU0MJ74</accession>
<dbReference type="RefSeq" id="WP_209981853.1">
    <property type="nucleotide sequence ID" value="NZ_JAGINO010000007.1"/>
</dbReference>
<dbReference type="PROSITE" id="PS50110">
    <property type="entry name" value="RESPONSE_REGULATORY"/>
    <property type="match status" value="1"/>
</dbReference>
<dbReference type="EMBL" id="JAUSVU010000007">
    <property type="protein sequence ID" value="MDQ0533500.1"/>
    <property type="molecule type" value="Genomic_DNA"/>
</dbReference>
<dbReference type="Pfam" id="PF00072">
    <property type="entry name" value="Response_reg"/>
    <property type="match status" value="1"/>
</dbReference>
<keyword evidence="5" id="KW-1185">Reference proteome</keyword>
<evidence type="ECO:0000256" key="2">
    <source>
        <dbReference type="PROSITE-ProRule" id="PRU00169"/>
    </source>
</evidence>
<sequence>MKTILLVEDEFGIAAVLGSILEEEGYRVLVAANGRQALNRLAEEAVAPDLVVTDFMMPVLDGIGLARALRADPAWQDIPIIMMSAVPELTVKRDFTDYVAYLRKPFSVPLFLHRVAAILSEG</sequence>
<dbReference type="Proteomes" id="UP001244552">
    <property type="component" value="Unassembled WGS sequence"/>
</dbReference>
<dbReference type="InterPro" id="IPR011006">
    <property type="entry name" value="CheY-like_superfamily"/>
</dbReference>
<comment type="caution">
    <text evidence="4">The sequence shown here is derived from an EMBL/GenBank/DDBJ whole genome shotgun (WGS) entry which is preliminary data.</text>
</comment>
<evidence type="ECO:0000313" key="5">
    <source>
        <dbReference type="Proteomes" id="UP001244552"/>
    </source>
</evidence>
<dbReference type="InterPro" id="IPR001789">
    <property type="entry name" value="Sig_transdc_resp-reg_receiver"/>
</dbReference>
<name>A0ABU0MJ74_9PROT</name>
<dbReference type="PANTHER" id="PTHR44591:SF3">
    <property type="entry name" value="RESPONSE REGULATORY DOMAIN-CONTAINING PROTEIN"/>
    <property type="match status" value="1"/>
</dbReference>
<evidence type="ECO:0000256" key="1">
    <source>
        <dbReference type="ARBA" id="ARBA00022553"/>
    </source>
</evidence>
<gene>
    <name evidence="4" type="ORF">QO018_002358</name>
</gene>
<dbReference type="SUPFAM" id="SSF52172">
    <property type="entry name" value="CheY-like"/>
    <property type="match status" value="1"/>
</dbReference>
<protein>
    <submittedName>
        <fullName evidence="4">CheY-like chemotaxis protein</fullName>
    </submittedName>
</protein>
<evidence type="ECO:0000259" key="3">
    <source>
        <dbReference type="PROSITE" id="PS50110"/>
    </source>
</evidence>
<feature type="modified residue" description="4-aspartylphosphate" evidence="2">
    <location>
        <position position="54"/>
    </location>
</feature>
<organism evidence="4 5">
    <name type="scientific">Azospirillum picis</name>
    <dbReference type="NCBI Taxonomy" id="488438"/>
    <lineage>
        <taxon>Bacteria</taxon>
        <taxon>Pseudomonadati</taxon>
        <taxon>Pseudomonadota</taxon>
        <taxon>Alphaproteobacteria</taxon>
        <taxon>Rhodospirillales</taxon>
        <taxon>Azospirillaceae</taxon>
        <taxon>Azospirillum</taxon>
    </lineage>
</organism>